<keyword evidence="3" id="KW-1185">Reference proteome</keyword>
<dbReference type="PANTHER" id="PTHR36978:SF3">
    <property type="entry name" value="P-LOOP CONTAINING NUCLEOSIDE TRIPHOSPHATE HYDROLASE PROTEIN"/>
    <property type="match status" value="1"/>
</dbReference>
<protein>
    <recommendedName>
        <fullName evidence="4">NAD dependent epimerase/dehydratase</fullName>
    </recommendedName>
</protein>
<evidence type="ECO:0000313" key="3">
    <source>
        <dbReference type="Proteomes" id="UP001600888"/>
    </source>
</evidence>
<reference evidence="2 3" key="1">
    <citation type="submission" date="2024-03" db="EMBL/GenBank/DDBJ databases">
        <title>A high-quality draft genome sequence of Diaporthe vaccinii, a causative agent of upright dieback and viscid rot disease in cranberry plants.</title>
        <authorList>
            <person name="Sarrasin M."/>
            <person name="Lang B.F."/>
            <person name="Burger G."/>
        </authorList>
    </citation>
    <scope>NUCLEOTIDE SEQUENCE [LARGE SCALE GENOMIC DNA]</scope>
    <source>
        <strain evidence="2 3">IS7</strain>
    </source>
</reference>
<name>A0ABR4DSD6_9PEZI</name>
<dbReference type="InterPro" id="IPR027417">
    <property type="entry name" value="P-loop_NTPase"/>
</dbReference>
<keyword evidence="1" id="KW-1133">Transmembrane helix</keyword>
<dbReference type="Proteomes" id="UP001600888">
    <property type="component" value="Unassembled WGS sequence"/>
</dbReference>
<gene>
    <name evidence="2" type="ORF">FJTKL_05663</name>
</gene>
<dbReference type="Gene3D" id="3.40.50.300">
    <property type="entry name" value="P-loop containing nucleotide triphosphate hydrolases"/>
    <property type="match status" value="1"/>
</dbReference>
<dbReference type="InterPro" id="IPR040632">
    <property type="entry name" value="Sulfotransfer_4"/>
</dbReference>
<evidence type="ECO:0000313" key="2">
    <source>
        <dbReference type="EMBL" id="KAL2272985.1"/>
    </source>
</evidence>
<dbReference type="PANTHER" id="PTHR36978">
    <property type="entry name" value="P-LOOP CONTAINING NUCLEOTIDE TRIPHOSPHATE HYDROLASE"/>
    <property type="match status" value="1"/>
</dbReference>
<dbReference type="SUPFAM" id="SSF52540">
    <property type="entry name" value="P-loop containing nucleoside triphosphate hydrolases"/>
    <property type="match status" value="1"/>
</dbReference>
<feature type="transmembrane region" description="Helical" evidence="1">
    <location>
        <begin position="241"/>
        <end position="262"/>
    </location>
</feature>
<keyword evidence="1" id="KW-0812">Transmembrane</keyword>
<organism evidence="2 3">
    <name type="scientific">Diaporthe vaccinii</name>
    <dbReference type="NCBI Taxonomy" id="105482"/>
    <lineage>
        <taxon>Eukaryota</taxon>
        <taxon>Fungi</taxon>
        <taxon>Dikarya</taxon>
        <taxon>Ascomycota</taxon>
        <taxon>Pezizomycotina</taxon>
        <taxon>Sordariomycetes</taxon>
        <taxon>Sordariomycetidae</taxon>
        <taxon>Diaporthales</taxon>
        <taxon>Diaporthaceae</taxon>
        <taxon>Diaporthe</taxon>
        <taxon>Diaporthe eres species complex</taxon>
    </lineage>
</organism>
<evidence type="ECO:0000256" key="1">
    <source>
        <dbReference type="SAM" id="Phobius"/>
    </source>
</evidence>
<sequence>MGGVPSKPGDPSRPLEVIGAGFSRTGTMSMQLALEELLRAPVMHGATHILFREDSFGKKWTQVYEAREAGEKARTLKLLRELVAGFAGVTDLPAIDFVPELLELYPDAKVVLVTRDRDRWWDSFGKVLNMAQLRFLSVLAAPMPGLRWFPGTVVHWHRGASRLMGEKKGPGTPLGPELIELHNDMVKSIVPPDQLLVMSMKEGWDPLARFLGKKTPDKPFPRVNDAEAAETVANGILVKCLLVWAGLFATGGVGIYAARCLIKR</sequence>
<proteinExistence type="predicted"/>
<comment type="caution">
    <text evidence="2">The sequence shown here is derived from an EMBL/GenBank/DDBJ whole genome shotgun (WGS) entry which is preliminary data.</text>
</comment>
<dbReference type="EMBL" id="JBAWTH010000205">
    <property type="protein sequence ID" value="KAL2272985.1"/>
    <property type="molecule type" value="Genomic_DNA"/>
</dbReference>
<dbReference type="Pfam" id="PF17784">
    <property type="entry name" value="Sulfotransfer_4"/>
    <property type="match status" value="1"/>
</dbReference>
<keyword evidence="1" id="KW-0472">Membrane</keyword>
<evidence type="ECO:0008006" key="4">
    <source>
        <dbReference type="Google" id="ProtNLM"/>
    </source>
</evidence>
<accession>A0ABR4DSD6</accession>